<evidence type="ECO:0000256" key="5">
    <source>
        <dbReference type="ARBA" id="ARBA00023136"/>
    </source>
</evidence>
<comment type="caution">
    <text evidence="8">The sequence shown here is derived from an EMBL/GenBank/DDBJ whole genome shotgun (WGS) entry which is preliminary data.</text>
</comment>
<evidence type="ECO:0000256" key="4">
    <source>
        <dbReference type="ARBA" id="ARBA00022989"/>
    </source>
</evidence>
<reference evidence="8" key="2">
    <citation type="journal article" date="2023" name="Microbiol Resour">
        <title>Decontamination and Annotation of the Draft Genome Sequence of the Oomycete Lagenidium giganteum ARSEF 373.</title>
        <authorList>
            <person name="Morgan W.R."/>
            <person name="Tartar A."/>
        </authorList>
    </citation>
    <scope>NUCLEOTIDE SEQUENCE</scope>
    <source>
        <strain evidence="8">ARSEF 373</strain>
    </source>
</reference>
<evidence type="ECO:0000256" key="1">
    <source>
        <dbReference type="ARBA" id="ARBA00004141"/>
    </source>
</evidence>
<evidence type="ECO:0000256" key="3">
    <source>
        <dbReference type="ARBA" id="ARBA00022692"/>
    </source>
</evidence>
<dbReference type="GO" id="GO:0008324">
    <property type="term" value="F:monoatomic cation transmembrane transporter activity"/>
    <property type="evidence" value="ECO:0007669"/>
    <property type="project" value="TreeGrafter"/>
</dbReference>
<feature type="transmembrane region" description="Helical" evidence="6">
    <location>
        <begin position="399"/>
        <end position="418"/>
    </location>
</feature>
<evidence type="ECO:0000313" key="8">
    <source>
        <dbReference type="EMBL" id="DBA03517.1"/>
    </source>
</evidence>
<evidence type="ECO:0000256" key="2">
    <source>
        <dbReference type="ARBA" id="ARBA00022448"/>
    </source>
</evidence>
<feature type="domain" description="Sodium/calcium exchanger membrane region" evidence="7">
    <location>
        <begin position="46"/>
        <end position="188"/>
    </location>
</feature>
<dbReference type="AlphaFoldDB" id="A0AAV2Z9S9"/>
<accession>A0AAV2Z9S9</accession>
<keyword evidence="2" id="KW-0813">Transport</keyword>
<dbReference type="GO" id="GO:0016020">
    <property type="term" value="C:membrane"/>
    <property type="evidence" value="ECO:0007669"/>
    <property type="project" value="UniProtKB-SubCell"/>
</dbReference>
<gene>
    <name evidence="8" type="ORF">N0F65_011418</name>
</gene>
<dbReference type="EMBL" id="DAKRPA010000018">
    <property type="protein sequence ID" value="DBA03517.1"/>
    <property type="molecule type" value="Genomic_DNA"/>
</dbReference>
<dbReference type="Pfam" id="PF01699">
    <property type="entry name" value="Na_Ca_ex"/>
    <property type="match status" value="2"/>
</dbReference>
<dbReference type="InterPro" id="IPR051359">
    <property type="entry name" value="CaCA_antiporter"/>
</dbReference>
<keyword evidence="4 6" id="KW-1133">Transmembrane helix</keyword>
<keyword evidence="3 6" id="KW-0812">Transmembrane</keyword>
<feature type="transmembrane region" description="Helical" evidence="6">
    <location>
        <begin position="452"/>
        <end position="476"/>
    </location>
</feature>
<keyword evidence="9" id="KW-1185">Reference proteome</keyword>
<dbReference type="Gene3D" id="1.20.1420.30">
    <property type="entry name" value="NCX, central ion-binding region"/>
    <property type="match status" value="2"/>
</dbReference>
<proteinExistence type="predicted"/>
<feature type="transmembrane region" description="Helical" evidence="6">
    <location>
        <begin position="568"/>
        <end position="587"/>
    </location>
</feature>
<dbReference type="PANTHER" id="PTHR12266:SF0">
    <property type="entry name" value="MITOCHONDRIAL SODIUM_CALCIUM EXCHANGER PROTEIN"/>
    <property type="match status" value="1"/>
</dbReference>
<evidence type="ECO:0000313" key="9">
    <source>
        <dbReference type="Proteomes" id="UP001146120"/>
    </source>
</evidence>
<dbReference type="Proteomes" id="UP001146120">
    <property type="component" value="Unassembled WGS sequence"/>
</dbReference>
<dbReference type="InterPro" id="IPR004837">
    <property type="entry name" value="NaCa_Exmemb"/>
</dbReference>
<feature type="transmembrane region" description="Helical" evidence="6">
    <location>
        <begin position="145"/>
        <end position="163"/>
    </location>
</feature>
<evidence type="ECO:0000259" key="7">
    <source>
        <dbReference type="Pfam" id="PF01699"/>
    </source>
</evidence>
<feature type="transmembrane region" description="Helical" evidence="6">
    <location>
        <begin position="368"/>
        <end position="387"/>
    </location>
</feature>
<sequence length="588" mass="63690">MDAVMMDCAHLAANRTLGPLQIDYLYLHYCVLDEYVWLSVLLFVGWLGVLFYMLGSTADGYFSPTLATISEKLNVPYDFAGVTFLAFGNGAPDVFSSIAAYSSGVADTGVNELLGGAMFVSTVVVGAVALAANVRVDRGPFSRDLFALMFAVLLLVALARMHLGSTKHGVQVLAAAFLLSYAAYVSTVVLAQCMGRCRRSHTVGDANKQPQTKGGVLSAFWHALSPRASKPANHYVFITQQEAQAPGRDTYEMKTPIAKADSFGSDVFDDHFHADSFTSPLISDEDRDDGFMDVESVDVAFSSGAGIIDAAYWNHLRWRWRLKRRVGRILCSDSPLLPKIISIPEALLVLVRDYTVPLLETDTWSRTAVSVSVITIPLFLLAMSGFWNEDVGERKVPAWVVAGTCGVSGAVVVSFTTHRSRPPTSLAYTLVLLAMAFVSCVCWIYAIASELMAVLIAIGTITHANNSILGLTVLSWGNSVGDLMTNVSVARAGFPEMAIAGCFGGPVFNILLGLGLPMGYAFLHGEPVDLSVDVHAKLSAAFLVLTLASSYAVFWWHKFRCPSWYGRLLLVYYCTYAIINLAIALGVL</sequence>
<feature type="transmembrane region" description="Helical" evidence="6">
    <location>
        <begin position="35"/>
        <end position="54"/>
    </location>
</feature>
<comment type="subcellular location">
    <subcellularLocation>
        <location evidence="1">Membrane</location>
        <topology evidence="1">Multi-pass membrane protein</topology>
    </subcellularLocation>
</comment>
<protein>
    <recommendedName>
        <fullName evidence="7">Sodium/calcium exchanger membrane region domain-containing protein</fullName>
    </recommendedName>
</protein>
<dbReference type="PANTHER" id="PTHR12266">
    <property type="entry name" value="NA+/CA2+ K+ INDEPENDENT EXCHANGER"/>
    <property type="match status" value="1"/>
</dbReference>
<dbReference type="InterPro" id="IPR044880">
    <property type="entry name" value="NCX_ion-bd_dom_sf"/>
</dbReference>
<feature type="domain" description="Sodium/calcium exchanger membrane region" evidence="7">
    <location>
        <begin position="434"/>
        <end position="580"/>
    </location>
</feature>
<feature type="transmembrane region" description="Helical" evidence="6">
    <location>
        <begin position="497"/>
        <end position="518"/>
    </location>
</feature>
<feature type="transmembrane region" description="Helical" evidence="6">
    <location>
        <begin position="538"/>
        <end position="556"/>
    </location>
</feature>
<feature type="transmembrane region" description="Helical" evidence="6">
    <location>
        <begin position="113"/>
        <end position="133"/>
    </location>
</feature>
<feature type="transmembrane region" description="Helical" evidence="6">
    <location>
        <begin position="425"/>
        <end position="446"/>
    </location>
</feature>
<reference evidence="8" key="1">
    <citation type="submission" date="2022-11" db="EMBL/GenBank/DDBJ databases">
        <authorList>
            <person name="Morgan W.R."/>
            <person name="Tartar A."/>
        </authorList>
    </citation>
    <scope>NUCLEOTIDE SEQUENCE</scope>
    <source>
        <strain evidence="8">ARSEF 373</strain>
    </source>
</reference>
<keyword evidence="5 6" id="KW-0472">Membrane</keyword>
<name>A0AAV2Z9S9_9STRA</name>
<evidence type="ECO:0000256" key="6">
    <source>
        <dbReference type="SAM" id="Phobius"/>
    </source>
</evidence>
<feature type="transmembrane region" description="Helical" evidence="6">
    <location>
        <begin position="169"/>
        <end position="191"/>
    </location>
</feature>
<organism evidence="8 9">
    <name type="scientific">Lagenidium giganteum</name>
    <dbReference type="NCBI Taxonomy" id="4803"/>
    <lineage>
        <taxon>Eukaryota</taxon>
        <taxon>Sar</taxon>
        <taxon>Stramenopiles</taxon>
        <taxon>Oomycota</taxon>
        <taxon>Peronosporomycetes</taxon>
        <taxon>Pythiales</taxon>
        <taxon>Pythiaceae</taxon>
    </lineage>
</organism>